<protein>
    <submittedName>
        <fullName evidence="2">Phospholipid-binding protein MlaC</fullName>
    </submittedName>
</protein>
<sequence>MLKAVGRLLVAVAALGWGVSQAEVRSEAEQVIVTTTESLLVVMRNPEMRKPAAFDQVYQQVDDVLTQVVDFDSIAKGVMGPHYRRADAAQREAFSAQFKTTVVRTFAKAAQAFELSGYRLLPTLGKDKEGKASIRMEMSSADGKVYSIDYSLHNKNGGWQIYNAVIDGINIGLNFRNQFAEAMNREGNDMDAVIRNWTVAVKQ</sequence>
<organism evidence="2 3">
    <name type="scientific">Balneatrix alpica</name>
    <dbReference type="NCBI Taxonomy" id="75684"/>
    <lineage>
        <taxon>Bacteria</taxon>
        <taxon>Pseudomonadati</taxon>
        <taxon>Pseudomonadota</taxon>
        <taxon>Gammaproteobacteria</taxon>
        <taxon>Oceanospirillales</taxon>
        <taxon>Balneatrichaceae</taxon>
        <taxon>Balneatrix</taxon>
    </lineage>
</organism>
<gene>
    <name evidence="2" type="ORF">ACFFLH_04915</name>
</gene>
<evidence type="ECO:0000313" key="2">
    <source>
        <dbReference type="EMBL" id="MFB9885748.1"/>
    </source>
</evidence>
<evidence type="ECO:0000313" key="3">
    <source>
        <dbReference type="Proteomes" id="UP001589628"/>
    </source>
</evidence>
<dbReference type="Pfam" id="PF05494">
    <property type="entry name" value="MlaC"/>
    <property type="match status" value="1"/>
</dbReference>
<dbReference type="InterPro" id="IPR042245">
    <property type="entry name" value="Tgt2/MlaC_sf"/>
</dbReference>
<dbReference type="PIRSF" id="PIRSF004649">
    <property type="entry name" value="MlaC"/>
    <property type="match status" value="1"/>
</dbReference>
<dbReference type="PANTHER" id="PTHR36573:SF1">
    <property type="entry name" value="INTERMEMBRANE PHOSPHOLIPID TRANSPORT SYSTEM BINDING PROTEIN MLAC"/>
    <property type="match status" value="1"/>
</dbReference>
<comment type="caution">
    <text evidence="2">The sequence shown here is derived from an EMBL/GenBank/DDBJ whole genome shotgun (WGS) entry which is preliminary data.</text>
</comment>
<dbReference type="Gene3D" id="3.10.450.710">
    <property type="entry name" value="Tgt2/MlaC"/>
    <property type="match status" value="1"/>
</dbReference>
<feature type="signal peptide" evidence="1">
    <location>
        <begin position="1"/>
        <end position="22"/>
    </location>
</feature>
<proteinExistence type="predicted"/>
<dbReference type="InterPro" id="IPR008869">
    <property type="entry name" value="MlaC/ttg2D"/>
</dbReference>
<evidence type="ECO:0000256" key="1">
    <source>
        <dbReference type="SAM" id="SignalP"/>
    </source>
</evidence>
<dbReference type="PANTHER" id="PTHR36573">
    <property type="entry name" value="INTERMEMBRANE PHOSPHOLIPID TRANSPORT SYSTEM BINDING PROTEIN MLAC"/>
    <property type="match status" value="1"/>
</dbReference>
<feature type="chain" id="PRO_5046437278" evidence="1">
    <location>
        <begin position="23"/>
        <end position="203"/>
    </location>
</feature>
<dbReference type="RefSeq" id="WP_027313815.1">
    <property type="nucleotide sequence ID" value="NZ_JAUESS010000005.1"/>
</dbReference>
<dbReference type="Proteomes" id="UP001589628">
    <property type="component" value="Unassembled WGS sequence"/>
</dbReference>
<name>A0ABV5ZAW1_9GAMM</name>
<accession>A0ABV5ZAW1</accession>
<reference evidence="2 3" key="1">
    <citation type="submission" date="2024-09" db="EMBL/GenBank/DDBJ databases">
        <authorList>
            <person name="Sun Q."/>
            <person name="Mori K."/>
        </authorList>
    </citation>
    <scope>NUCLEOTIDE SEQUENCE [LARGE SCALE GENOMIC DNA]</scope>
    <source>
        <strain evidence="2 3">ATCC 51285</strain>
    </source>
</reference>
<keyword evidence="1" id="KW-0732">Signal</keyword>
<dbReference type="EMBL" id="JBHLZN010000001">
    <property type="protein sequence ID" value="MFB9885748.1"/>
    <property type="molecule type" value="Genomic_DNA"/>
</dbReference>
<keyword evidence="3" id="KW-1185">Reference proteome</keyword>